<dbReference type="PANTHER" id="PTHR30576:SF0">
    <property type="entry name" value="UNDECAPRENYL-PHOSPHATE N-ACETYLGALACTOSAMINYL 1-PHOSPHATE TRANSFERASE-RELATED"/>
    <property type="match status" value="1"/>
</dbReference>
<evidence type="ECO:0000259" key="7">
    <source>
        <dbReference type="Pfam" id="PF02397"/>
    </source>
</evidence>
<comment type="subcellular location">
    <subcellularLocation>
        <location evidence="1">Membrane</location>
        <topology evidence="1">Multi-pass membrane protein</topology>
    </subcellularLocation>
</comment>
<evidence type="ECO:0000256" key="2">
    <source>
        <dbReference type="ARBA" id="ARBA00022679"/>
    </source>
</evidence>
<feature type="transmembrane region" description="Helical" evidence="6">
    <location>
        <begin position="70"/>
        <end position="91"/>
    </location>
</feature>
<keyword evidence="8" id="KW-0328">Glycosyltransferase</keyword>
<evidence type="ECO:0000256" key="6">
    <source>
        <dbReference type="SAM" id="Phobius"/>
    </source>
</evidence>
<dbReference type="GO" id="GO:0016020">
    <property type="term" value="C:membrane"/>
    <property type="evidence" value="ECO:0007669"/>
    <property type="project" value="UniProtKB-SubCell"/>
</dbReference>
<accession>A0A3B0TCE5</accession>
<proteinExistence type="predicted"/>
<dbReference type="EC" id="2.4.1.-" evidence="8"/>
<keyword evidence="3 6" id="KW-0812">Transmembrane</keyword>
<evidence type="ECO:0000256" key="4">
    <source>
        <dbReference type="ARBA" id="ARBA00022989"/>
    </source>
</evidence>
<dbReference type="NCBIfam" id="TIGR03025">
    <property type="entry name" value="EPS_sugtrans"/>
    <property type="match status" value="1"/>
</dbReference>
<organism evidence="8">
    <name type="scientific">hydrothermal vent metagenome</name>
    <dbReference type="NCBI Taxonomy" id="652676"/>
    <lineage>
        <taxon>unclassified sequences</taxon>
        <taxon>metagenomes</taxon>
        <taxon>ecological metagenomes</taxon>
    </lineage>
</organism>
<feature type="transmembrane region" description="Helical" evidence="6">
    <location>
        <begin position="40"/>
        <end position="58"/>
    </location>
</feature>
<evidence type="ECO:0000313" key="8">
    <source>
        <dbReference type="EMBL" id="VAW06514.1"/>
    </source>
</evidence>
<protein>
    <submittedName>
        <fullName evidence="8">Lipid carrier: UDP-N-acetylgalactosaminyltransferase</fullName>
        <ecNumber evidence="8">2.4.1.-</ecNumber>
    </submittedName>
</protein>
<evidence type="ECO:0000256" key="5">
    <source>
        <dbReference type="ARBA" id="ARBA00023136"/>
    </source>
</evidence>
<dbReference type="GO" id="GO:0016780">
    <property type="term" value="F:phosphotransferase activity, for other substituted phosphate groups"/>
    <property type="evidence" value="ECO:0007669"/>
    <property type="project" value="TreeGrafter"/>
</dbReference>
<feature type="transmembrane region" description="Helical" evidence="6">
    <location>
        <begin position="97"/>
        <end position="117"/>
    </location>
</feature>
<gene>
    <name evidence="8" type="ORF">MNBD_ACTINO02-1785</name>
</gene>
<reference evidence="8" key="1">
    <citation type="submission" date="2018-06" db="EMBL/GenBank/DDBJ databases">
        <authorList>
            <person name="Zhirakovskaya E."/>
        </authorList>
    </citation>
    <scope>NUCLEOTIDE SEQUENCE</scope>
</reference>
<dbReference type="PANTHER" id="PTHR30576">
    <property type="entry name" value="COLANIC BIOSYNTHESIS UDP-GLUCOSE LIPID CARRIER TRANSFERASE"/>
    <property type="match status" value="1"/>
</dbReference>
<dbReference type="Pfam" id="PF02397">
    <property type="entry name" value="Bac_transf"/>
    <property type="match status" value="1"/>
</dbReference>
<sequence length="421" mass="47362">MGVFGSDLLALLGAITISSWIVFGTPVIWNARELSNRNAWTYVSLLFLGSIIGSYSSMRTWTTRAPRPTYGRAVAIVSMTGAVTAVGLSLFRPYFSRSHFVTTMATFLVFAVAHRVVRRRRPWVERFVVVTQEKKLAMEIDGTDHAVVETVLSPQEHPPSVPLDPGTTLVVDLRAVLSDDMAQYVSSLSMAGYPVRGLLNVYEEHMERLPMVHLAEGWELTAPVARNVYAPVKRVADFVLTLVTAPLWLLLMLLVAMVVRIDSPGPVVFRQQRVGKDGKRFTLYKFRTMRTDAEKDGPRFAEVNDPRITRSGRFLRKSRLDELPQLINVLRGELSLVGPRPERPVFVRDFSRKIPFYNARSLVRPGVTGWAQVNYGYADDVADTIDKLTFDLYYVKHMSAWLDIQILGQSIWTVLTGSGAR</sequence>
<name>A0A3B0TCE5_9ZZZZ</name>
<dbReference type="InterPro" id="IPR017475">
    <property type="entry name" value="EPS_sugar_tfrase"/>
</dbReference>
<evidence type="ECO:0000256" key="1">
    <source>
        <dbReference type="ARBA" id="ARBA00004141"/>
    </source>
</evidence>
<dbReference type="EMBL" id="UOEK01000355">
    <property type="protein sequence ID" value="VAW06514.1"/>
    <property type="molecule type" value="Genomic_DNA"/>
</dbReference>
<feature type="domain" description="Bacterial sugar transferase" evidence="7">
    <location>
        <begin position="233"/>
        <end position="415"/>
    </location>
</feature>
<dbReference type="GO" id="GO:0016757">
    <property type="term" value="F:glycosyltransferase activity"/>
    <property type="evidence" value="ECO:0007669"/>
    <property type="project" value="UniProtKB-KW"/>
</dbReference>
<keyword evidence="4 6" id="KW-1133">Transmembrane helix</keyword>
<keyword evidence="2 8" id="KW-0808">Transferase</keyword>
<keyword evidence="5 6" id="KW-0472">Membrane</keyword>
<dbReference type="InterPro" id="IPR003362">
    <property type="entry name" value="Bact_transf"/>
</dbReference>
<dbReference type="AlphaFoldDB" id="A0A3B0TCE5"/>
<feature type="transmembrane region" description="Helical" evidence="6">
    <location>
        <begin position="235"/>
        <end position="259"/>
    </location>
</feature>
<evidence type="ECO:0000256" key="3">
    <source>
        <dbReference type="ARBA" id="ARBA00022692"/>
    </source>
</evidence>